<reference evidence="1" key="1">
    <citation type="submission" date="2020-05" db="EMBL/GenBank/DDBJ databases">
        <authorList>
            <person name="Chiriac C."/>
            <person name="Salcher M."/>
            <person name="Ghai R."/>
            <person name="Kavagutti S V."/>
        </authorList>
    </citation>
    <scope>NUCLEOTIDE SEQUENCE</scope>
</reference>
<accession>A0A6J7WXU4</accession>
<sequence>MKLRGIFEGTFESVWSMDVPQAEWDSYLENHPDFDEHDRDDIQEMWEHFKSIGCYDEIDDTVDTDVVMTGIETYGVNVDVNE</sequence>
<organism evidence="1">
    <name type="scientific">uncultured Caudovirales phage</name>
    <dbReference type="NCBI Taxonomy" id="2100421"/>
    <lineage>
        <taxon>Viruses</taxon>
        <taxon>Duplodnaviria</taxon>
        <taxon>Heunggongvirae</taxon>
        <taxon>Uroviricota</taxon>
        <taxon>Caudoviricetes</taxon>
        <taxon>Peduoviridae</taxon>
        <taxon>Maltschvirus</taxon>
        <taxon>Maltschvirus maltsch</taxon>
    </lineage>
</organism>
<name>A0A6J7WXU4_9CAUD</name>
<protein>
    <submittedName>
        <fullName evidence="1">Uncharacterized protein</fullName>
    </submittedName>
</protein>
<dbReference type="EMBL" id="LR798295">
    <property type="protein sequence ID" value="CAB5221688.1"/>
    <property type="molecule type" value="Genomic_DNA"/>
</dbReference>
<proteinExistence type="predicted"/>
<gene>
    <name evidence="1" type="ORF">UFOVP359_19</name>
</gene>
<evidence type="ECO:0000313" key="1">
    <source>
        <dbReference type="EMBL" id="CAB5221688.1"/>
    </source>
</evidence>